<evidence type="ECO:0008006" key="3">
    <source>
        <dbReference type="Google" id="ProtNLM"/>
    </source>
</evidence>
<dbReference type="SUPFAM" id="SSF49373">
    <property type="entry name" value="Invasin/intimin cell-adhesion fragments"/>
    <property type="match status" value="1"/>
</dbReference>
<evidence type="ECO:0000313" key="1">
    <source>
        <dbReference type="EMBL" id="SDA62830.1"/>
    </source>
</evidence>
<dbReference type="InterPro" id="IPR013783">
    <property type="entry name" value="Ig-like_fold"/>
</dbReference>
<protein>
    <recommendedName>
        <fullName evidence="3">Adhesin-like protein</fullName>
    </recommendedName>
</protein>
<dbReference type="Gene3D" id="2.60.40.10">
    <property type="entry name" value="Immunoglobulins"/>
    <property type="match status" value="1"/>
</dbReference>
<evidence type="ECO:0000313" key="2">
    <source>
        <dbReference type="Proteomes" id="UP000323439"/>
    </source>
</evidence>
<accession>A0A1G5WXY6</accession>
<dbReference type="EMBL" id="FMXB01000014">
    <property type="protein sequence ID" value="SDA62830.1"/>
    <property type="molecule type" value="Genomic_DNA"/>
</dbReference>
<reference evidence="1 2" key="1">
    <citation type="submission" date="2016-10" db="EMBL/GenBank/DDBJ databases">
        <authorList>
            <person name="Varghese N."/>
            <person name="Submissions S."/>
        </authorList>
    </citation>
    <scope>NUCLEOTIDE SEQUENCE [LARGE SCALE GENOMIC DNA]</scope>
    <source>
        <strain evidence="1 2">DSM 16643</strain>
    </source>
</reference>
<keyword evidence="2" id="KW-1185">Reference proteome</keyword>
<proteinExistence type="predicted"/>
<sequence>MFNRKINLLFITLVFMLSISAVAAVDITNSTDDIETSDADEEPPSGISLNVSDKISISQDDYSLETMDLLMYYKNGSRYQVTLTQGDNPLQNATVIINVAGVDYARVTDSNGVASLAINLNPGNYSVSTRYNYELSYISLDSDIEILPTLSGGDVVKVFKNDTQYYASFLDRNGNPLANTEVTFNINGVFYTRKTNENGVARLNINLNSGEYILTAIHQNGLMCSNRITVLPSVSGSDVTKFYKSQTQYYAGFLDATGNPLANSDVTFNINGVFYTRTTNEYGLAKLNINLLPGLYVLTAINPINGEMTSNIVSVLPTMITSDVESDSFNCSFNVILINDDGSVASNKEMKICVDGEEYYVTTSAYGIASLELNLSSGVHDVKSCDLSNGLEICNIINITAVEEIEEENETVVVHETLYYSIYGVSPDNKTIMAIGRPSAPGELSEYGYKFYVTVFERVCPYCGSSELYWSIFWAGDETTDYGVFPATGYKEGGSAEGHIFCANCDADWSIFGNEHVYDGTTLNVISESVLSSKAAAYMLKNGEMIYE</sequence>
<dbReference type="OrthoDB" id="77021at2157"/>
<name>A0A1G5WXY6_9EURY</name>
<dbReference type="InterPro" id="IPR008964">
    <property type="entry name" value="Invasin/intimin_cell_adhesion"/>
</dbReference>
<gene>
    <name evidence="1" type="ORF">SAMN02910315_01785</name>
</gene>
<dbReference type="AlphaFoldDB" id="A0A1G5WXY6"/>
<dbReference type="Proteomes" id="UP000323439">
    <property type="component" value="Unassembled WGS sequence"/>
</dbReference>
<organism evidence="1 2">
    <name type="scientific">Methanobrevibacter millerae</name>
    <dbReference type="NCBI Taxonomy" id="230361"/>
    <lineage>
        <taxon>Archaea</taxon>
        <taxon>Methanobacteriati</taxon>
        <taxon>Methanobacteriota</taxon>
        <taxon>Methanomada group</taxon>
        <taxon>Methanobacteria</taxon>
        <taxon>Methanobacteriales</taxon>
        <taxon>Methanobacteriaceae</taxon>
        <taxon>Methanobrevibacter</taxon>
    </lineage>
</organism>